<reference evidence="1" key="2">
    <citation type="submission" date="2022-06" db="UniProtKB">
        <authorList>
            <consortium name="EnsemblMetazoa"/>
        </authorList>
    </citation>
    <scope>IDENTIFICATION</scope>
</reference>
<organism evidence="1 2">
    <name type="scientific">Onchocerca volvulus</name>
    <dbReference type="NCBI Taxonomy" id="6282"/>
    <lineage>
        <taxon>Eukaryota</taxon>
        <taxon>Metazoa</taxon>
        <taxon>Ecdysozoa</taxon>
        <taxon>Nematoda</taxon>
        <taxon>Chromadorea</taxon>
        <taxon>Rhabditida</taxon>
        <taxon>Spirurina</taxon>
        <taxon>Spiruromorpha</taxon>
        <taxon>Filarioidea</taxon>
        <taxon>Onchocercidae</taxon>
        <taxon>Onchocerca</taxon>
    </lineage>
</organism>
<evidence type="ECO:0000313" key="1">
    <source>
        <dbReference type="EnsemblMetazoa" id="OVOC4362.1"/>
    </source>
</evidence>
<accession>A0A8R1TTW0</accession>
<reference evidence="2" key="1">
    <citation type="submission" date="2013-10" db="EMBL/GenBank/DDBJ databases">
        <title>Genome sequencing of Onchocerca volvulus.</title>
        <authorList>
            <person name="Cotton J."/>
            <person name="Tsai J."/>
            <person name="Stanley E."/>
            <person name="Tracey A."/>
            <person name="Holroyd N."/>
            <person name="Lustigman S."/>
            <person name="Berriman M."/>
        </authorList>
    </citation>
    <scope>NUCLEOTIDE SEQUENCE</scope>
</reference>
<proteinExistence type="predicted"/>
<sequence>MLVKCKKNPVKGLSSTFWRRSKCDGDCCTVASSHPTLFSSLRCPSLNEDDYNLPRLRLLCNTRFPLPISPVSSPVSPPVSPSLYILYAASTSRAHKSLFDCSVLSPSNSVLIELTGYRAKSSSFHCIDKYI</sequence>
<protein>
    <submittedName>
        <fullName evidence="1">Uncharacterized protein</fullName>
    </submittedName>
</protein>
<dbReference type="Proteomes" id="UP000024404">
    <property type="component" value="Unassembled WGS sequence"/>
</dbReference>
<dbReference type="AlphaFoldDB" id="A0A8R1TTW0"/>
<name>A0A8R1TTW0_ONCVO</name>
<evidence type="ECO:0000313" key="2">
    <source>
        <dbReference type="Proteomes" id="UP000024404"/>
    </source>
</evidence>
<dbReference type="EnsemblMetazoa" id="OVOC4362.1">
    <property type="protein sequence ID" value="OVOC4362.1"/>
    <property type="gene ID" value="WBGene00241171"/>
</dbReference>
<keyword evidence="2" id="KW-1185">Reference proteome</keyword>
<dbReference type="EMBL" id="CMVM020000130">
    <property type="status" value="NOT_ANNOTATED_CDS"/>
    <property type="molecule type" value="Genomic_DNA"/>
</dbReference>